<gene>
    <name evidence="2" type="ORF">ABVK50_13255</name>
</gene>
<dbReference type="Pfam" id="PF06035">
    <property type="entry name" value="Peptidase_C93"/>
    <property type="match status" value="1"/>
</dbReference>
<dbReference type="RefSeq" id="WP_353641117.1">
    <property type="nucleotide sequence ID" value="NZ_CP159253.1"/>
</dbReference>
<reference evidence="2" key="1">
    <citation type="submission" date="2024-06" db="EMBL/GenBank/DDBJ databases">
        <title>Mesorhizobium karijinii sp. nov., a symbiont of the iconic Swainsona formosa from arid Australia.</title>
        <authorList>
            <person name="Hill Y.J."/>
            <person name="Watkin E.L.J."/>
            <person name="O'Hara G.W."/>
            <person name="Terpolilli J."/>
            <person name="Tye M.L."/>
            <person name="Kohlmeier M.G."/>
        </authorList>
    </citation>
    <scope>NUCLEOTIDE SEQUENCE</scope>
    <source>
        <strain evidence="2">WSM2240</strain>
    </source>
</reference>
<dbReference type="AlphaFoldDB" id="A0AAU8CX51"/>
<evidence type="ECO:0000256" key="1">
    <source>
        <dbReference type="SAM" id="SignalP"/>
    </source>
</evidence>
<feature type="chain" id="PRO_5043482025" evidence="1">
    <location>
        <begin position="31"/>
        <end position="209"/>
    </location>
</feature>
<accession>A0AAU8CX51</accession>
<dbReference type="PANTHER" id="PTHR39327">
    <property type="match status" value="1"/>
</dbReference>
<feature type="signal peptide" evidence="1">
    <location>
        <begin position="1"/>
        <end position="30"/>
    </location>
</feature>
<dbReference type="PANTHER" id="PTHR39327:SF1">
    <property type="entry name" value="BLR5470 PROTEIN"/>
    <property type="match status" value="1"/>
</dbReference>
<organism evidence="2">
    <name type="scientific">Mesorhizobium sp. WSM2240</name>
    <dbReference type="NCBI Taxonomy" id="3228851"/>
    <lineage>
        <taxon>Bacteria</taxon>
        <taxon>Pseudomonadati</taxon>
        <taxon>Pseudomonadota</taxon>
        <taxon>Alphaproteobacteria</taxon>
        <taxon>Hyphomicrobiales</taxon>
        <taxon>Phyllobacteriaceae</taxon>
        <taxon>Mesorhizobium</taxon>
    </lineage>
</organism>
<dbReference type="InterPro" id="IPR010319">
    <property type="entry name" value="Transglutaminase-like_Cys_pept"/>
</dbReference>
<dbReference type="EMBL" id="CP159253">
    <property type="protein sequence ID" value="XCG51375.1"/>
    <property type="molecule type" value="Genomic_DNA"/>
</dbReference>
<proteinExistence type="predicted"/>
<protein>
    <submittedName>
        <fullName evidence="2">Transglutaminase-like cysteine peptidase</fullName>
    </submittedName>
</protein>
<evidence type="ECO:0000313" key="2">
    <source>
        <dbReference type="EMBL" id="XCG51375.1"/>
    </source>
</evidence>
<dbReference type="Gene3D" id="3.10.620.30">
    <property type="match status" value="1"/>
</dbReference>
<name>A0AAU8CX51_9HYPH</name>
<sequence length="209" mass="23178">MGFFATGRWILVGILAAFAVAGMSAGQATADNDVPGTMLIGTRTSQPIGHYEFCQRMSSECRIWSGRRDPVQMSDAMRVLLGSVNTAVNRSVKATSDDQAYSKKEFWTFPDDGTGDCEDYVLLKRKMLHAHGIPLSDLLITVVRLQDGEGHAVLTVRTGDGDLILDNLNDDVKPWTQTGYRFMKRQSVRYTGRWVSILDNRDVLVSSVN</sequence>
<keyword evidence="1" id="KW-0732">Signal</keyword>